<organism evidence="1 2">
    <name type="scientific">Stygiolobus caldivivus</name>
    <dbReference type="NCBI Taxonomy" id="2824673"/>
    <lineage>
        <taxon>Archaea</taxon>
        <taxon>Thermoproteota</taxon>
        <taxon>Thermoprotei</taxon>
        <taxon>Sulfolobales</taxon>
        <taxon>Sulfolobaceae</taxon>
        <taxon>Stygiolobus</taxon>
    </lineage>
</organism>
<dbReference type="RefSeq" id="WP_221289580.1">
    <property type="nucleotide sequence ID" value="NZ_AP024597.1"/>
</dbReference>
<sequence>MVDQPFYRDALVRNFIRYLVEENPQQIQITDEMKENICSVSDGELEKLVDETLEFIVAGNTSGYERGTVIKRIKEICSDQGH</sequence>
<dbReference type="Proteomes" id="UP000825123">
    <property type="component" value="Chromosome"/>
</dbReference>
<dbReference type="EMBL" id="AP024597">
    <property type="protein sequence ID" value="BCU69566.1"/>
    <property type="molecule type" value="Genomic_DNA"/>
</dbReference>
<evidence type="ECO:0000313" key="1">
    <source>
        <dbReference type="EMBL" id="BCU69566.1"/>
    </source>
</evidence>
<reference evidence="1 2" key="1">
    <citation type="submission" date="2021-04" db="EMBL/GenBank/DDBJ databases">
        <title>Complete genome sequence of Stygiolobus sp. KN-1.</title>
        <authorList>
            <person name="Nakamura K."/>
            <person name="Sakai H."/>
            <person name="Kurosawa N."/>
        </authorList>
    </citation>
    <scope>NUCLEOTIDE SEQUENCE [LARGE SCALE GENOMIC DNA]</scope>
    <source>
        <strain evidence="1 2">KN-1</strain>
    </source>
</reference>
<accession>A0A8D5U504</accession>
<dbReference type="KEGG" id="csty:KN1_08630"/>
<proteinExistence type="predicted"/>
<name>A0A8D5U504_9CREN</name>
<evidence type="ECO:0000313" key="2">
    <source>
        <dbReference type="Proteomes" id="UP000825123"/>
    </source>
</evidence>
<keyword evidence="2" id="KW-1185">Reference proteome</keyword>
<dbReference type="GeneID" id="66162617"/>
<dbReference type="AlphaFoldDB" id="A0A8D5U504"/>
<protein>
    <submittedName>
        <fullName evidence="1">Uncharacterized protein</fullName>
    </submittedName>
</protein>
<gene>
    <name evidence="1" type="ORF">KN1_08630</name>
</gene>